<reference evidence="2 3" key="1">
    <citation type="submission" date="2018-08" db="EMBL/GenBank/DDBJ databases">
        <title>Aphanomyces genome sequencing and annotation.</title>
        <authorList>
            <person name="Minardi D."/>
            <person name="Oidtmann B."/>
            <person name="Van Der Giezen M."/>
            <person name="Studholme D.J."/>
        </authorList>
    </citation>
    <scope>NUCLEOTIDE SEQUENCE [LARGE SCALE GENOMIC DNA]</scope>
    <source>
        <strain evidence="2 3">NJM0002</strain>
    </source>
</reference>
<dbReference type="Proteomes" id="UP000285060">
    <property type="component" value="Unassembled WGS sequence"/>
</dbReference>
<dbReference type="VEuPathDB" id="FungiDB:H310_03360"/>
<organism evidence="2 3">
    <name type="scientific">Aphanomyces invadans</name>
    <dbReference type="NCBI Taxonomy" id="157072"/>
    <lineage>
        <taxon>Eukaryota</taxon>
        <taxon>Sar</taxon>
        <taxon>Stramenopiles</taxon>
        <taxon>Oomycota</taxon>
        <taxon>Saprolegniomycetes</taxon>
        <taxon>Saprolegniales</taxon>
        <taxon>Verrucalvaceae</taxon>
        <taxon>Aphanomyces</taxon>
    </lineage>
</organism>
<proteinExistence type="predicted"/>
<feature type="region of interest" description="Disordered" evidence="1">
    <location>
        <begin position="211"/>
        <end position="238"/>
    </location>
</feature>
<evidence type="ECO:0000313" key="2">
    <source>
        <dbReference type="EMBL" id="RHY32431.1"/>
    </source>
</evidence>
<sequence>MIKFLRIYKKIDPAVLEFTWNMSDDDASAGASDIESAGLTVSDKELSDAESVEKTPIGGDDDESSDDEPLSVLKQDVKKRVRSQIRDDEEELALAESDSEDESRREDFVHDYSREGDLEMAPIPRVTFPFPSYIRQVASKLDHLRHPLAAAPLPFLTSQNLQLVLSRHASVPSANMTTLALADSTLKQVSSKDFPTKDTVSTKRLKLTVTSPASSTHSRGYISSSDDEASKVSLEATT</sequence>
<feature type="compositionally biased region" description="Acidic residues" evidence="1">
    <location>
        <begin position="59"/>
        <end position="69"/>
    </location>
</feature>
<feature type="compositionally biased region" description="Low complexity" evidence="1">
    <location>
        <begin position="28"/>
        <end position="37"/>
    </location>
</feature>
<name>A0A3R6Z7L3_9STRA</name>
<feature type="compositionally biased region" description="Acidic residues" evidence="1">
    <location>
        <begin position="87"/>
        <end position="101"/>
    </location>
</feature>
<feature type="compositionally biased region" description="Polar residues" evidence="1">
    <location>
        <begin position="211"/>
        <end position="224"/>
    </location>
</feature>
<evidence type="ECO:0000313" key="3">
    <source>
        <dbReference type="Proteomes" id="UP000285060"/>
    </source>
</evidence>
<dbReference type="EMBL" id="QUSY01000138">
    <property type="protein sequence ID" value="RHY32431.1"/>
    <property type="molecule type" value="Genomic_DNA"/>
</dbReference>
<feature type="compositionally biased region" description="Basic and acidic residues" evidence="1">
    <location>
        <begin position="42"/>
        <end position="53"/>
    </location>
</feature>
<evidence type="ECO:0000256" key="1">
    <source>
        <dbReference type="SAM" id="MobiDB-lite"/>
    </source>
</evidence>
<comment type="caution">
    <text evidence="2">The sequence shown here is derived from an EMBL/GenBank/DDBJ whole genome shotgun (WGS) entry which is preliminary data.</text>
</comment>
<gene>
    <name evidence="2" type="ORF">DYB32_002581</name>
</gene>
<accession>A0A3R6Z7L3</accession>
<protein>
    <submittedName>
        <fullName evidence="2">Uncharacterized protein</fullName>
    </submittedName>
</protein>
<keyword evidence="3" id="KW-1185">Reference proteome</keyword>
<dbReference type="AlphaFoldDB" id="A0A3R6Z7L3"/>
<feature type="region of interest" description="Disordered" evidence="1">
    <location>
        <begin position="26"/>
        <end position="106"/>
    </location>
</feature>